<dbReference type="EMBL" id="CP071793">
    <property type="protein sequence ID" value="QTD49408.1"/>
    <property type="molecule type" value="Genomic_DNA"/>
</dbReference>
<sequence>MSQGMRLFLLPKYRLSFFEKDLIDKFGFRNSVSNFDGHDCTLCYYNNETFMNIGQLAQPLNSVEDAREWDWIDVSVRCKLKNNFNVISFDYNKQQLARKIIKFFLVHILDDKGDLSQCIFDNDYGILISAQDIFDRWSISPEWDWRRSSLPELPGKPSVGD</sequence>
<gene>
    <name evidence="1" type="ORF">J3U87_27805</name>
</gene>
<protein>
    <submittedName>
        <fullName evidence="1">Uncharacterized protein</fullName>
    </submittedName>
</protein>
<dbReference type="KEGG" id="scor:J3U87_27805"/>
<dbReference type="AlphaFoldDB" id="A0A8A4TKP7"/>
<reference evidence="1" key="1">
    <citation type="submission" date="2021-03" db="EMBL/GenBank/DDBJ databases">
        <title>Acanthopleuribacteraceae sp. M133.</title>
        <authorList>
            <person name="Wang G."/>
        </authorList>
    </citation>
    <scope>NUCLEOTIDE SEQUENCE</scope>
    <source>
        <strain evidence="1">M133</strain>
    </source>
</reference>
<organism evidence="1 2">
    <name type="scientific">Sulfidibacter corallicola</name>
    <dbReference type="NCBI Taxonomy" id="2818388"/>
    <lineage>
        <taxon>Bacteria</taxon>
        <taxon>Pseudomonadati</taxon>
        <taxon>Acidobacteriota</taxon>
        <taxon>Holophagae</taxon>
        <taxon>Acanthopleuribacterales</taxon>
        <taxon>Acanthopleuribacteraceae</taxon>
        <taxon>Sulfidibacter</taxon>
    </lineage>
</organism>
<evidence type="ECO:0000313" key="2">
    <source>
        <dbReference type="Proteomes" id="UP000663929"/>
    </source>
</evidence>
<dbReference type="Proteomes" id="UP000663929">
    <property type="component" value="Chromosome"/>
</dbReference>
<keyword evidence="2" id="KW-1185">Reference proteome</keyword>
<dbReference type="RefSeq" id="WP_237379043.1">
    <property type="nucleotide sequence ID" value="NZ_CP071793.1"/>
</dbReference>
<proteinExistence type="predicted"/>
<evidence type="ECO:0000313" key="1">
    <source>
        <dbReference type="EMBL" id="QTD49408.1"/>
    </source>
</evidence>
<accession>A0A8A4TKP7</accession>
<name>A0A8A4TKP7_SULCO</name>